<dbReference type="Proteomes" id="UP001189429">
    <property type="component" value="Unassembled WGS sequence"/>
</dbReference>
<sequence length="141" mass="15396">SFNVVFISSFAAMMSLDFICSFTWRPGTVNVSAASSGSLCTHTGRLQGTDYLCELGGGLCVDARQYCSEAAFINHFCGIAGAPNCEIEGVPAERVILIRTTRDIPRGEELLVDYGPSYCLESGVPHPRVPDWAREFARHPY</sequence>
<feature type="chain" id="PRO_5045155208" description="SET domain-containing protein" evidence="1">
    <location>
        <begin position="22"/>
        <end position="141"/>
    </location>
</feature>
<dbReference type="Gene3D" id="2.170.270.10">
    <property type="entry name" value="SET domain"/>
    <property type="match status" value="1"/>
</dbReference>
<dbReference type="PROSITE" id="PS50280">
    <property type="entry name" value="SET"/>
    <property type="match status" value="1"/>
</dbReference>
<feature type="non-terminal residue" evidence="3">
    <location>
        <position position="1"/>
    </location>
</feature>
<accession>A0ABN9S1S6</accession>
<dbReference type="SUPFAM" id="SSF82199">
    <property type="entry name" value="SET domain"/>
    <property type="match status" value="1"/>
</dbReference>
<evidence type="ECO:0000259" key="2">
    <source>
        <dbReference type="PROSITE" id="PS50280"/>
    </source>
</evidence>
<dbReference type="InterPro" id="IPR001214">
    <property type="entry name" value="SET_dom"/>
</dbReference>
<protein>
    <recommendedName>
        <fullName evidence="2">SET domain-containing protein</fullName>
    </recommendedName>
</protein>
<evidence type="ECO:0000313" key="3">
    <source>
        <dbReference type="EMBL" id="CAK0825482.1"/>
    </source>
</evidence>
<feature type="signal peptide" evidence="1">
    <location>
        <begin position="1"/>
        <end position="21"/>
    </location>
</feature>
<proteinExistence type="predicted"/>
<gene>
    <name evidence="3" type="ORF">PCOR1329_LOCUS25601</name>
</gene>
<organism evidence="3 4">
    <name type="scientific">Prorocentrum cordatum</name>
    <dbReference type="NCBI Taxonomy" id="2364126"/>
    <lineage>
        <taxon>Eukaryota</taxon>
        <taxon>Sar</taxon>
        <taxon>Alveolata</taxon>
        <taxon>Dinophyceae</taxon>
        <taxon>Prorocentrales</taxon>
        <taxon>Prorocentraceae</taxon>
        <taxon>Prorocentrum</taxon>
    </lineage>
</organism>
<evidence type="ECO:0000256" key="1">
    <source>
        <dbReference type="SAM" id="SignalP"/>
    </source>
</evidence>
<evidence type="ECO:0000313" key="4">
    <source>
        <dbReference type="Proteomes" id="UP001189429"/>
    </source>
</evidence>
<dbReference type="InterPro" id="IPR046341">
    <property type="entry name" value="SET_dom_sf"/>
</dbReference>
<comment type="caution">
    <text evidence="3">The sequence shown here is derived from an EMBL/GenBank/DDBJ whole genome shotgun (WGS) entry which is preliminary data.</text>
</comment>
<dbReference type="Pfam" id="PF00856">
    <property type="entry name" value="SET"/>
    <property type="match status" value="1"/>
</dbReference>
<dbReference type="EMBL" id="CAUYUJ010008966">
    <property type="protein sequence ID" value="CAK0825482.1"/>
    <property type="molecule type" value="Genomic_DNA"/>
</dbReference>
<name>A0ABN9S1S6_9DINO</name>
<keyword evidence="4" id="KW-1185">Reference proteome</keyword>
<keyword evidence="1" id="KW-0732">Signal</keyword>
<reference evidence="3" key="1">
    <citation type="submission" date="2023-10" db="EMBL/GenBank/DDBJ databases">
        <authorList>
            <person name="Chen Y."/>
            <person name="Shah S."/>
            <person name="Dougan E. K."/>
            <person name="Thang M."/>
            <person name="Chan C."/>
        </authorList>
    </citation>
    <scope>NUCLEOTIDE SEQUENCE [LARGE SCALE GENOMIC DNA]</scope>
</reference>
<dbReference type="CDD" id="cd08161">
    <property type="entry name" value="SET"/>
    <property type="match status" value="1"/>
</dbReference>
<feature type="domain" description="SET" evidence="2">
    <location>
        <begin position="1"/>
        <end position="115"/>
    </location>
</feature>